<keyword evidence="1" id="KW-1133">Transmembrane helix</keyword>
<dbReference type="RefSeq" id="WP_378212011.1">
    <property type="nucleotide sequence ID" value="NZ_JBHLZP010000601.1"/>
</dbReference>
<keyword evidence="3" id="KW-1185">Reference proteome</keyword>
<evidence type="ECO:0000256" key="1">
    <source>
        <dbReference type="SAM" id="Phobius"/>
    </source>
</evidence>
<reference evidence="2 3" key="1">
    <citation type="submission" date="2024-09" db="EMBL/GenBank/DDBJ databases">
        <authorList>
            <person name="Sun Q."/>
            <person name="Mori K."/>
        </authorList>
    </citation>
    <scope>NUCLEOTIDE SEQUENCE [LARGE SCALE GENOMIC DNA]</scope>
    <source>
        <strain evidence="2 3">TBRC 0563</strain>
    </source>
</reference>
<feature type="non-terminal residue" evidence="2">
    <location>
        <position position="238"/>
    </location>
</feature>
<evidence type="ECO:0008006" key="4">
    <source>
        <dbReference type="Google" id="ProtNLM"/>
    </source>
</evidence>
<dbReference type="EMBL" id="JBHLZP010000601">
    <property type="protein sequence ID" value="MFB9838929.1"/>
    <property type="molecule type" value="Genomic_DNA"/>
</dbReference>
<accession>A0ABV5YV37</accession>
<keyword evidence="1" id="KW-0812">Transmembrane</keyword>
<evidence type="ECO:0000313" key="3">
    <source>
        <dbReference type="Proteomes" id="UP001589627"/>
    </source>
</evidence>
<keyword evidence="1" id="KW-0472">Membrane</keyword>
<feature type="transmembrane region" description="Helical" evidence="1">
    <location>
        <begin position="153"/>
        <end position="178"/>
    </location>
</feature>
<protein>
    <recommendedName>
        <fullName evidence="4">ABC transporter ATP-binding protein</fullName>
    </recommendedName>
</protein>
<organism evidence="2 3">
    <name type="scientific">Actinoallomurus acaciae</name>
    <dbReference type="NCBI Taxonomy" id="502577"/>
    <lineage>
        <taxon>Bacteria</taxon>
        <taxon>Bacillati</taxon>
        <taxon>Actinomycetota</taxon>
        <taxon>Actinomycetes</taxon>
        <taxon>Streptosporangiales</taxon>
        <taxon>Thermomonosporaceae</taxon>
        <taxon>Actinoallomurus</taxon>
    </lineage>
</organism>
<evidence type="ECO:0000313" key="2">
    <source>
        <dbReference type="EMBL" id="MFB9838929.1"/>
    </source>
</evidence>
<proteinExistence type="predicted"/>
<feature type="transmembrane region" description="Helical" evidence="1">
    <location>
        <begin position="26"/>
        <end position="51"/>
    </location>
</feature>
<sequence>MSVAGRPSGAVARVLVGPAWRAAPAMLVWAFTATTVAAVASATFPLGFHLMVDGALAHDRERVVAGACLVAVLFTTAWTLSTMAAARDSALTDRVGSYLMARIATLVNAVPAVEHLERPDLLSEIDQLREGRRTLAGAARQLLGGWRVIIRSAAIIVLLATVYPPVMVVPLVGLAPMLADRRASRVQKVSDDALAADRRLADQLFGLATTADTARELRTYGVTGALAARHAAIAERVR</sequence>
<dbReference type="Proteomes" id="UP001589627">
    <property type="component" value="Unassembled WGS sequence"/>
</dbReference>
<comment type="caution">
    <text evidence="2">The sequence shown here is derived from an EMBL/GenBank/DDBJ whole genome shotgun (WGS) entry which is preliminary data.</text>
</comment>
<feature type="transmembrane region" description="Helical" evidence="1">
    <location>
        <begin position="63"/>
        <end position="86"/>
    </location>
</feature>
<gene>
    <name evidence="2" type="ORF">ACFFNX_42955</name>
</gene>
<name>A0ABV5YV37_9ACTN</name>